<sequence>MGYAFALALAKLLFPDVPTAAYVHYPTISTDMLGSLDDDAQAGRGVNAGLGRGWKGKLKRHYWHLFARLYSWVGGEVDVVMTNSSWTQNHIRQLWGASRRRRKRADNDIAVVFPPVAVEELEREIDVGEESEKSRHPHLLYIAQFRPEKNHQLVLTAFARFLHSQQHPSTSPSTPPATTTATPGPTDPPKLVLIGSVRDSDDATRVYKLRLLAHELKIKESVTFVCDASWPQILSHLRTASVGVNAMWNEHFGIGVVEYQAAGLLAVVHDSGGPRGDIVVDVDGDGNVNDDIAGGADAGADNDRGGGRRRGGGGAAGGTGPTGFRATDATSFALAFSQALSLPRQDRLAMRRRARVSAKRFGEEVFARRWVGQMERLVELRRAWETASGMG</sequence>
<dbReference type="EC" id="2.4.1.131" evidence="3"/>
<dbReference type="InterPro" id="IPR038013">
    <property type="entry name" value="ALG11"/>
</dbReference>
<feature type="domain" description="Glycosyl transferase family 1" evidence="16">
    <location>
        <begin position="129"/>
        <end position="276"/>
    </location>
</feature>
<evidence type="ECO:0000259" key="16">
    <source>
        <dbReference type="Pfam" id="PF00534"/>
    </source>
</evidence>
<feature type="chain" id="PRO_5045555620" description="GDP-Man:Man(3)GlcNAc(2)-PP-Dol alpha-1,2-mannosyltransferase" evidence="15">
    <location>
        <begin position="22"/>
        <end position="391"/>
    </location>
</feature>
<keyword evidence="5 18" id="KW-0328">Glycosyltransferase</keyword>
<evidence type="ECO:0000256" key="6">
    <source>
        <dbReference type="ARBA" id="ARBA00022679"/>
    </source>
</evidence>
<dbReference type="PANTHER" id="PTHR45919">
    <property type="entry name" value="GDP-MAN:MAN(3)GLCNAC(2)-PP-DOL ALPHA-1,2-MANNOSYLTRANSFERASE"/>
    <property type="match status" value="1"/>
</dbReference>
<evidence type="ECO:0000256" key="10">
    <source>
        <dbReference type="ARBA" id="ARBA00023136"/>
    </source>
</evidence>
<comment type="caution">
    <text evidence="18">The sequence shown here is derived from an EMBL/GenBank/DDBJ whole genome shotgun (WGS) entry which is preliminary data.</text>
</comment>
<gene>
    <name evidence="18" type="primary">ALG11</name>
    <name evidence="18" type="ORF">LTR16_006202</name>
</gene>
<dbReference type="PANTHER" id="PTHR45919:SF1">
    <property type="entry name" value="GDP-MAN:MAN(3)GLCNAC(2)-PP-DOL ALPHA-1,2-MANNOSYLTRANSFERASE"/>
    <property type="match status" value="1"/>
</dbReference>
<evidence type="ECO:0000256" key="15">
    <source>
        <dbReference type="SAM" id="SignalP"/>
    </source>
</evidence>
<dbReference type="Gene3D" id="3.40.50.2000">
    <property type="entry name" value="Glycogen Phosphorylase B"/>
    <property type="match status" value="1"/>
</dbReference>
<keyword evidence="8" id="KW-0256">Endoplasmic reticulum</keyword>
<feature type="compositionally biased region" description="Low complexity" evidence="14">
    <location>
        <begin position="168"/>
        <end position="184"/>
    </location>
</feature>
<evidence type="ECO:0000256" key="2">
    <source>
        <dbReference type="ARBA" id="ARBA00004922"/>
    </source>
</evidence>
<evidence type="ECO:0000313" key="19">
    <source>
        <dbReference type="Proteomes" id="UP001357485"/>
    </source>
</evidence>
<evidence type="ECO:0000259" key="17">
    <source>
        <dbReference type="Pfam" id="PF15924"/>
    </source>
</evidence>
<evidence type="ECO:0000256" key="1">
    <source>
        <dbReference type="ARBA" id="ARBA00004389"/>
    </source>
</evidence>
<comment type="catalytic activity">
    <reaction evidence="13">
        <text>an alpha-D-Man-(1-&gt;3)-[alpha-D-Man-(1-&gt;6)]-beta-D-Man-(1-&gt;4)-beta-D-GlcNAc-(1-&gt;4)-alpha-D-GlcNAc-diphospho-di-trans,poly-cis-dolichol + 2 GDP-alpha-D-mannose = an alpha-D-Man-(1-&gt;2)-alpha-D-Man-(1-&gt;2)-alpha-D-Man-(1-&gt;3)-[alpha-D-Man-(1-&gt;6)]-beta-D-Man-(1-&gt;4)-beta-D-GlcNAc-(1-&gt;4)-alpha-D-GlcNAc-diphospho-di-trans,poly-cis-dolichol + 2 GDP + 2 H(+)</text>
        <dbReference type="Rhea" id="RHEA:29523"/>
        <dbReference type="Rhea" id="RHEA-COMP:19515"/>
        <dbReference type="Rhea" id="RHEA-COMP:19516"/>
        <dbReference type="ChEBI" id="CHEBI:15378"/>
        <dbReference type="ChEBI" id="CHEBI:57527"/>
        <dbReference type="ChEBI" id="CHEBI:58189"/>
        <dbReference type="ChEBI" id="CHEBI:132511"/>
        <dbReference type="ChEBI" id="CHEBI:132515"/>
        <dbReference type="EC" id="2.4.1.131"/>
    </reaction>
    <physiologicalReaction direction="left-to-right" evidence="13">
        <dbReference type="Rhea" id="RHEA:29524"/>
    </physiologicalReaction>
</comment>
<evidence type="ECO:0000256" key="8">
    <source>
        <dbReference type="ARBA" id="ARBA00022824"/>
    </source>
</evidence>
<dbReference type="SUPFAM" id="SSF53756">
    <property type="entry name" value="UDP-Glycosyltransferase/glycogen phosphorylase"/>
    <property type="match status" value="1"/>
</dbReference>
<name>A0ABR0M4Y3_9PEZI</name>
<dbReference type="InterPro" id="IPR031814">
    <property type="entry name" value="ALG11_N"/>
</dbReference>
<evidence type="ECO:0000256" key="7">
    <source>
        <dbReference type="ARBA" id="ARBA00022692"/>
    </source>
</evidence>
<feature type="domain" description="ALG11 mannosyltransferase N-terminal" evidence="17">
    <location>
        <begin position="1"/>
        <end position="95"/>
    </location>
</feature>
<organism evidence="18 19">
    <name type="scientific">Cryomyces antarcticus</name>
    <dbReference type="NCBI Taxonomy" id="329879"/>
    <lineage>
        <taxon>Eukaryota</taxon>
        <taxon>Fungi</taxon>
        <taxon>Dikarya</taxon>
        <taxon>Ascomycota</taxon>
        <taxon>Pezizomycotina</taxon>
        <taxon>Dothideomycetes</taxon>
        <taxon>Dothideomycetes incertae sedis</taxon>
        <taxon>Cryomyces</taxon>
    </lineage>
</organism>
<dbReference type="Pfam" id="PF00534">
    <property type="entry name" value="Glycos_transf_1"/>
    <property type="match status" value="1"/>
</dbReference>
<protein>
    <recommendedName>
        <fullName evidence="4">GDP-Man:Man(3)GlcNAc(2)-PP-Dol alpha-1,2-mannosyltransferase</fullName>
        <ecNumber evidence="3">2.4.1.131</ecNumber>
    </recommendedName>
    <alternativeName>
        <fullName evidence="11">Asparagine-linked glycosylation protein 11</fullName>
    </alternativeName>
    <alternativeName>
        <fullName evidence="12">Glycolipid 2-alpha-mannosyltransferase</fullName>
    </alternativeName>
</protein>
<keyword evidence="15" id="KW-0732">Signal</keyword>
<evidence type="ECO:0000256" key="11">
    <source>
        <dbReference type="ARBA" id="ARBA00032060"/>
    </source>
</evidence>
<keyword evidence="6 18" id="KW-0808">Transferase</keyword>
<feature type="region of interest" description="Disordered" evidence="14">
    <location>
        <begin position="165"/>
        <end position="190"/>
    </location>
</feature>
<evidence type="ECO:0000256" key="13">
    <source>
        <dbReference type="ARBA" id="ARBA00045065"/>
    </source>
</evidence>
<reference evidence="18 19" key="1">
    <citation type="submission" date="2023-08" db="EMBL/GenBank/DDBJ databases">
        <title>Black Yeasts Isolated from many extreme environments.</title>
        <authorList>
            <person name="Coleine C."/>
            <person name="Stajich J.E."/>
            <person name="Selbmann L."/>
        </authorList>
    </citation>
    <scope>NUCLEOTIDE SEQUENCE [LARGE SCALE GENOMIC DNA]</scope>
    <source>
        <strain evidence="18 19">CCFEE 536</strain>
    </source>
</reference>
<dbReference type="Pfam" id="PF15924">
    <property type="entry name" value="ALG11_N"/>
    <property type="match status" value="1"/>
</dbReference>
<dbReference type="Proteomes" id="UP001357485">
    <property type="component" value="Unassembled WGS sequence"/>
</dbReference>
<feature type="signal peptide" evidence="15">
    <location>
        <begin position="1"/>
        <end position="21"/>
    </location>
</feature>
<keyword evidence="7" id="KW-0812">Transmembrane</keyword>
<evidence type="ECO:0000256" key="12">
    <source>
        <dbReference type="ARBA" id="ARBA00032515"/>
    </source>
</evidence>
<evidence type="ECO:0000256" key="3">
    <source>
        <dbReference type="ARBA" id="ARBA00012645"/>
    </source>
</evidence>
<feature type="non-terminal residue" evidence="18">
    <location>
        <position position="391"/>
    </location>
</feature>
<evidence type="ECO:0000256" key="14">
    <source>
        <dbReference type="SAM" id="MobiDB-lite"/>
    </source>
</evidence>
<dbReference type="GO" id="GO:0004377">
    <property type="term" value="F:GDP-Man:Man(3)GlcNAc(2)-PP-Dol alpha-1,2-mannosyltransferase activity"/>
    <property type="evidence" value="ECO:0007669"/>
    <property type="project" value="UniProtKB-EC"/>
</dbReference>
<comment type="pathway">
    <text evidence="2">Protein modification; protein glycosylation.</text>
</comment>
<feature type="compositionally biased region" description="Gly residues" evidence="14">
    <location>
        <begin position="312"/>
        <end position="321"/>
    </location>
</feature>
<feature type="region of interest" description="Disordered" evidence="14">
    <location>
        <begin position="291"/>
        <end position="322"/>
    </location>
</feature>
<proteinExistence type="predicted"/>
<keyword evidence="19" id="KW-1185">Reference proteome</keyword>
<evidence type="ECO:0000256" key="4">
    <source>
        <dbReference type="ARBA" id="ARBA00022018"/>
    </source>
</evidence>
<accession>A0ABR0M4Y3</accession>
<dbReference type="InterPro" id="IPR001296">
    <property type="entry name" value="Glyco_trans_1"/>
</dbReference>
<dbReference type="EMBL" id="JAVRRA010001124">
    <property type="protein sequence ID" value="KAK5281595.1"/>
    <property type="molecule type" value="Genomic_DNA"/>
</dbReference>
<keyword evidence="9" id="KW-1133">Transmembrane helix</keyword>
<evidence type="ECO:0000256" key="5">
    <source>
        <dbReference type="ARBA" id="ARBA00022676"/>
    </source>
</evidence>
<comment type="subcellular location">
    <subcellularLocation>
        <location evidence="1">Endoplasmic reticulum membrane</location>
        <topology evidence="1">Single-pass membrane protein</topology>
    </subcellularLocation>
</comment>
<keyword evidence="10" id="KW-0472">Membrane</keyword>
<evidence type="ECO:0000313" key="18">
    <source>
        <dbReference type="EMBL" id="KAK5281595.1"/>
    </source>
</evidence>
<evidence type="ECO:0000256" key="9">
    <source>
        <dbReference type="ARBA" id="ARBA00022989"/>
    </source>
</evidence>